<name>A0A3P1SM09_9GAMM</name>
<evidence type="ECO:0000313" key="1">
    <source>
        <dbReference type="EMBL" id="RRC97944.1"/>
    </source>
</evidence>
<protein>
    <recommendedName>
        <fullName evidence="3">Lipoprotein</fullName>
    </recommendedName>
</protein>
<keyword evidence="2" id="KW-1185">Reference proteome</keyword>
<reference evidence="1 2" key="1">
    <citation type="submission" date="2018-11" db="EMBL/GenBank/DDBJ databases">
        <title>The draft genome sequence of Amphritea balenae JAMM 1525T.</title>
        <authorList>
            <person name="Fang Z."/>
            <person name="Zhang Y."/>
            <person name="Han X."/>
        </authorList>
    </citation>
    <scope>NUCLEOTIDE SEQUENCE [LARGE SCALE GENOMIC DNA]</scope>
    <source>
        <strain evidence="1 2">JAMM 1525</strain>
    </source>
</reference>
<accession>A0A3P1SM09</accession>
<comment type="caution">
    <text evidence="1">The sequence shown here is derived from an EMBL/GenBank/DDBJ whole genome shotgun (WGS) entry which is preliminary data.</text>
</comment>
<proteinExistence type="predicted"/>
<dbReference type="OrthoDB" id="9990911at2"/>
<dbReference type="RefSeq" id="WP_124927038.1">
    <property type="nucleotide sequence ID" value="NZ_BMOH01000008.1"/>
</dbReference>
<dbReference type="EMBL" id="RQXV01000009">
    <property type="protein sequence ID" value="RRC97944.1"/>
    <property type="molecule type" value="Genomic_DNA"/>
</dbReference>
<evidence type="ECO:0008006" key="3">
    <source>
        <dbReference type="Google" id="ProtNLM"/>
    </source>
</evidence>
<gene>
    <name evidence="1" type="ORF">EHS89_15295</name>
</gene>
<organism evidence="1 2">
    <name type="scientific">Amphritea balenae</name>
    <dbReference type="NCBI Taxonomy" id="452629"/>
    <lineage>
        <taxon>Bacteria</taxon>
        <taxon>Pseudomonadati</taxon>
        <taxon>Pseudomonadota</taxon>
        <taxon>Gammaproteobacteria</taxon>
        <taxon>Oceanospirillales</taxon>
        <taxon>Oceanospirillaceae</taxon>
        <taxon>Amphritea</taxon>
    </lineage>
</organism>
<dbReference type="AlphaFoldDB" id="A0A3P1SM09"/>
<dbReference type="PROSITE" id="PS51257">
    <property type="entry name" value="PROKAR_LIPOPROTEIN"/>
    <property type="match status" value="1"/>
</dbReference>
<evidence type="ECO:0000313" key="2">
    <source>
        <dbReference type="Proteomes" id="UP000267535"/>
    </source>
</evidence>
<sequence length="170" mass="19406">MKKTIKKIIYCMISVSLSACTETDDPVQKFEQLTDLYVETVSKQPVRLSPPGTRPASSTVWHRRQIYISDLNYDVRKTNSLVSPLIGEMTFTCGVKGRQGKSKAEVSEGPDEFDQGIICIAKYAYQKQTWVKKQFHCEDAYYDQRTGKVRKELVEPQEGVSLDCSKHLME</sequence>
<dbReference type="Proteomes" id="UP000267535">
    <property type="component" value="Unassembled WGS sequence"/>
</dbReference>